<feature type="compositionally biased region" description="Polar residues" evidence="1">
    <location>
        <begin position="592"/>
        <end position="603"/>
    </location>
</feature>
<feature type="compositionally biased region" description="Low complexity" evidence="1">
    <location>
        <begin position="1094"/>
        <end position="1105"/>
    </location>
</feature>
<evidence type="ECO:0000313" key="2">
    <source>
        <dbReference type="EMBL" id="CZT02456.1"/>
    </source>
</evidence>
<dbReference type="Proteomes" id="UP000178912">
    <property type="component" value="Unassembled WGS sequence"/>
</dbReference>
<feature type="compositionally biased region" description="Polar residues" evidence="1">
    <location>
        <begin position="1204"/>
        <end position="1224"/>
    </location>
</feature>
<feature type="compositionally biased region" description="Low complexity" evidence="1">
    <location>
        <begin position="623"/>
        <end position="635"/>
    </location>
</feature>
<feature type="region of interest" description="Disordered" evidence="1">
    <location>
        <begin position="1"/>
        <end position="60"/>
    </location>
</feature>
<feature type="compositionally biased region" description="Polar residues" evidence="1">
    <location>
        <begin position="304"/>
        <end position="323"/>
    </location>
</feature>
<feature type="compositionally biased region" description="Polar residues" evidence="1">
    <location>
        <begin position="1182"/>
        <end position="1197"/>
    </location>
</feature>
<feature type="region of interest" description="Disordered" evidence="1">
    <location>
        <begin position="382"/>
        <end position="711"/>
    </location>
</feature>
<feature type="compositionally biased region" description="Basic and acidic residues" evidence="1">
    <location>
        <begin position="981"/>
        <end position="1038"/>
    </location>
</feature>
<evidence type="ECO:0000313" key="3">
    <source>
        <dbReference type="Proteomes" id="UP000178912"/>
    </source>
</evidence>
<feature type="compositionally biased region" description="Polar residues" evidence="1">
    <location>
        <begin position="505"/>
        <end position="519"/>
    </location>
</feature>
<feature type="compositionally biased region" description="Basic and acidic residues" evidence="1">
    <location>
        <begin position="554"/>
        <end position="572"/>
    </location>
</feature>
<evidence type="ECO:0000256" key="1">
    <source>
        <dbReference type="SAM" id="MobiDB-lite"/>
    </source>
</evidence>
<dbReference type="OrthoDB" id="5335210at2759"/>
<dbReference type="EMBL" id="FJUX01000056">
    <property type="protein sequence ID" value="CZT02456.1"/>
    <property type="molecule type" value="Genomic_DNA"/>
</dbReference>
<feature type="compositionally biased region" description="Low complexity" evidence="1">
    <location>
        <begin position="1073"/>
        <end position="1086"/>
    </location>
</feature>
<keyword evidence="3" id="KW-1185">Reference proteome</keyword>
<feature type="compositionally biased region" description="Basic and acidic residues" evidence="1">
    <location>
        <begin position="738"/>
        <end position="754"/>
    </location>
</feature>
<feature type="compositionally biased region" description="Low complexity" evidence="1">
    <location>
        <begin position="579"/>
        <end position="591"/>
    </location>
</feature>
<feature type="compositionally biased region" description="Basic and acidic residues" evidence="1">
    <location>
        <begin position="699"/>
        <end position="711"/>
    </location>
</feature>
<sequence length="1390" mass="153550">MNRFRTKKKVKESPDGIVRASTDSDAPPVTKPSKGFRLGGRKAPEPEPAPELDLSTALPSSDDFRTSLLMSGLSARFSMLREQDDPNSKIGKASDDSVLFSKRQSRLNDFDFSTQGLSDIAEVSSIHGSIRPRVAAGRTDSFAGSEDYGLDDDATPGSIMNRAKPGEGNNLFGGRQKIMLGNRALYDNDVSQSAFQKIRERERIEKEQERQREEDAQTSRPSSPPLSGYNRNRETSSTTSSGGPSTTRDSTAGTSVTSQRTPSLNGGHTPVSPNIPGGNGSLERTGTKTRRLYETGLDNHLHESQFSAMSRIDTLTRQRTLGTKSPPPGAMSPSYGPTSGDLWQRSIAGKQSMPNLRTASPPPTGSAMSSFDFGVRKISNASSKPFGLASPPLSPPVSEYDEQGIFPLQPNDRGKATALGAFSKPAPYDENKYTQRQLQMQQGRETPPPMKDSPFRPFFARNQQQQMVNRTRAESDATHASDRSRSNSSGQRAFISPDRIPEATVNENNILDKQATSTGAFLASPNGAPSVSPYETAPDQSRFRNQPKPLDLSHLYRPDQRIQIDRPDESQHPAHRPQTDSSPSATSPDASNMNLPATSQQPPADSPTLGPGLGGIRQHLRSDSNTSSVSGGSPSAHFPRFPTETQKSIPQNEYSSKSSPWDNDWDQESSFGEDRSSVTSGGTAHPLPLTVRSPNIDASVKEPRSASWEREMEARHIRVGSTETQKEHQAFQEELASRRRKVQEKMKSMVESDSRSTSPLPPLPADWPKDAHQVKSNALGLLRNKTSMGSLVGRPKEAPPVKGMKLLGIGNATITSGTLSPGTAKFEDVPWNQAEEENEPGRSQDAGGAPPPTKAFREARRAAQRDREREVALRHQQRLVSDSDQEWPVQRKERERPRLGNQRMDNSWVDNARDNSYDHSRVDNYRMDQRMDHRVDGRMDNRMDTHNRVNHRVDPRMDHRRDNRMDNRKDHRMDHRMDNRMDHRMDHRMDNRIDNRMDHQLDNRVDNRIDHRMDNRMENRTEDPRRDNFYRDQGERVQPHMRPRQRTPSKERKPPPVTYHPRTGNSSQESNINGTNPSGSRPPSNSSRDRSESETSGGRSRSRTGAYREDLATTMVEGTSSKSHGYDERLTRLLPKSPGPPPGIGLPASPSPIPSPMFAPNRTRSNGKAPSREHFEKLPALQTGSENVGIGSTTRPSPTAPFMVNSTPGLVQQSQPGSGTSTPLGQGAPQPLYPAVRKRSINKSEISEPKFVSSTSRMTTVNLPPGSSLSNGNSNDLINDQRPPIPPVNPKRRQTRTMFNDFMGRRDTDEVHYMPAATQSTEEMSTFSADEGDSSKPKPRARLRKSSSEGGNLSARARQAAMNAESSHAMPGTFPAGAGSPPKVAEGGMF</sequence>
<reference evidence="3" key="1">
    <citation type="submission" date="2016-03" db="EMBL/GenBank/DDBJ databases">
        <authorList>
            <person name="Guldener U."/>
        </authorList>
    </citation>
    <scope>NUCLEOTIDE SEQUENCE [LARGE SCALE GENOMIC DNA]</scope>
    <source>
        <strain evidence="3">04CH-RAC-A.6.1</strain>
    </source>
</reference>
<feature type="compositionally biased region" description="Basic residues" evidence="1">
    <location>
        <begin position="1"/>
        <end position="10"/>
    </location>
</feature>
<feature type="region of interest" description="Disordered" evidence="1">
    <location>
        <begin position="135"/>
        <end position="370"/>
    </location>
</feature>
<feature type="compositionally biased region" description="Polar residues" evidence="1">
    <location>
        <begin position="434"/>
        <end position="444"/>
    </location>
</feature>
<accession>A0A1E1KWA3</accession>
<feature type="compositionally biased region" description="Basic and acidic residues" evidence="1">
    <location>
        <begin position="197"/>
        <end position="217"/>
    </location>
</feature>
<feature type="region of interest" description="Disordered" evidence="1">
    <location>
        <begin position="833"/>
        <end position="896"/>
    </location>
</feature>
<feature type="compositionally biased region" description="Basic and acidic residues" evidence="1">
    <location>
        <begin position="1303"/>
        <end position="1312"/>
    </location>
</feature>
<feature type="region of interest" description="Disordered" evidence="1">
    <location>
        <begin position="738"/>
        <end position="770"/>
    </location>
</feature>
<name>A0A1E1KWA3_9HELO</name>
<feature type="compositionally biased region" description="Basic and acidic residues" evidence="1">
    <location>
        <begin position="855"/>
        <end position="873"/>
    </location>
</feature>
<feature type="compositionally biased region" description="Basic and acidic residues" evidence="1">
    <location>
        <begin position="291"/>
        <end position="303"/>
    </location>
</feature>
<feature type="compositionally biased region" description="Polar residues" evidence="1">
    <location>
        <begin position="643"/>
        <end position="661"/>
    </location>
</feature>
<protein>
    <submittedName>
        <fullName evidence="2">Uncharacterized protein</fullName>
    </submittedName>
</protein>
<feature type="compositionally biased region" description="Polar residues" evidence="1">
    <location>
        <begin position="1063"/>
        <end position="1072"/>
    </location>
</feature>
<feature type="region of interest" description="Disordered" evidence="1">
    <location>
        <begin position="981"/>
        <end position="1390"/>
    </location>
</feature>
<feature type="compositionally biased region" description="Basic and acidic residues" evidence="1">
    <location>
        <begin position="471"/>
        <end position="485"/>
    </location>
</feature>
<feature type="compositionally biased region" description="Low complexity" evidence="1">
    <location>
        <begin position="235"/>
        <end position="251"/>
    </location>
</feature>
<feature type="compositionally biased region" description="Pro residues" evidence="1">
    <location>
        <begin position="1137"/>
        <end position="1157"/>
    </location>
</feature>
<gene>
    <name evidence="2" type="ORF">RAG0_09616</name>
</gene>
<organism evidence="2 3">
    <name type="scientific">Rhynchosporium agropyri</name>
    <dbReference type="NCBI Taxonomy" id="914238"/>
    <lineage>
        <taxon>Eukaryota</taxon>
        <taxon>Fungi</taxon>
        <taxon>Dikarya</taxon>
        <taxon>Ascomycota</taxon>
        <taxon>Pezizomycotina</taxon>
        <taxon>Leotiomycetes</taxon>
        <taxon>Helotiales</taxon>
        <taxon>Ploettnerulaceae</taxon>
        <taxon>Rhynchosporium</taxon>
    </lineage>
</organism>
<feature type="compositionally biased region" description="Polar residues" evidence="1">
    <location>
        <begin position="1317"/>
        <end position="1328"/>
    </location>
</feature>
<feature type="compositionally biased region" description="Low complexity" evidence="1">
    <location>
        <begin position="1262"/>
        <end position="1275"/>
    </location>
</feature>
<feature type="compositionally biased region" description="Polar residues" evidence="1">
    <location>
        <begin position="252"/>
        <end position="266"/>
    </location>
</feature>
<proteinExistence type="predicted"/>
<feature type="compositionally biased region" description="Polar residues" evidence="1">
    <location>
        <begin position="1252"/>
        <end position="1261"/>
    </location>
</feature>